<accession>A0A1A2VW46</accession>
<organism evidence="2 3">
    <name type="scientific">Mycobacterium scrofulaceum</name>
    <dbReference type="NCBI Taxonomy" id="1783"/>
    <lineage>
        <taxon>Bacteria</taxon>
        <taxon>Bacillati</taxon>
        <taxon>Actinomycetota</taxon>
        <taxon>Actinomycetes</taxon>
        <taxon>Mycobacteriales</taxon>
        <taxon>Mycobacteriaceae</taxon>
        <taxon>Mycobacterium</taxon>
    </lineage>
</organism>
<dbReference type="SUPFAM" id="SSF140459">
    <property type="entry name" value="PE/PPE dimer-like"/>
    <property type="match status" value="1"/>
</dbReference>
<feature type="domain" description="PE" evidence="1">
    <location>
        <begin position="4"/>
        <end position="93"/>
    </location>
</feature>
<dbReference type="Pfam" id="PF00934">
    <property type="entry name" value="PE"/>
    <property type="match status" value="1"/>
</dbReference>
<gene>
    <name evidence="2" type="ORF">A5679_14690</name>
</gene>
<reference evidence="2 3" key="1">
    <citation type="submission" date="2016-06" db="EMBL/GenBank/DDBJ databases">
        <authorList>
            <person name="Kjaerup R.B."/>
            <person name="Dalgaard T.S."/>
            <person name="Juul-Madsen H.R."/>
        </authorList>
    </citation>
    <scope>NUCLEOTIDE SEQUENCE [LARGE SCALE GENOMIC DNA]</scope>
    <source>
        <strain evidence="2 3">E2838</strain>
    </source>
</reference>
<dbReference type="Gene3D" id="1.10.287.850">
    <property type="entry name" value="HP0062-like domain"/>
    <property type="match status" value="1"/>
</dbReference>
<evidence type="ECO:0000259" key="1">
    <source>
        <dbReference type="Pfam" id="PF00934"/>
    </source>
</evidence>
<protein>
    <submittedName>
        <fullName evidence="2">PE family protein</fullName>
    </submittedName>
</protein>
<evidence type="ECO:0000313" key="3">
    <source>
        <dbReference type="Proteomes" id="UP000092207"/>
    </source>
</evidence>
<evidence type="ECO:0000313" key="2">
    <source>
        <dbReference type="EMBL" id="OBI04798.1"/>
    </source>
</evidence>
<dbReference type="Proteomes" id="UP000092207">
    <property type="component" value="Unassembled WGS sequence"/>
</dbReference>
<dbReference type="AlphaFoldDB" id="A0A1A2VW46"/>
<dbReference type="EMBL" id="LZJY01000170">
    <property type="protein sequence ID" value="OBI04798.1"/>
    <property type="molecule type" value="Genomic_DNA"/>
</dbReference>
<sequence length="99" mass="9950">MSFVLAQPEMLEAVAGELHGINAAVREGNSAVAVPTTGVVPAAADLVSILTAAQFSWHARLFQEVSAEAVAVREQLATTLAVSAGSYAATEIASAAAVG</sequence>
<dbReference type="RefSeq" id="WP_067304433.1">
    <property type="nucleotide sequence ID" value="NZ_LZJY01000170.1"/>
</dbReference>
<dbReference type="InterPro" id="IPR038332">
    <property type="entry name" value="PPE_sf"/>
</dbReference>
<comment type="caution">
    <text evidence="2">The sequence shown here is derived from an EMBL/GenBank/DDBJ whole genome shotgun (WGS) entry which is preliminary data.</text>
</comment>
<dbReference type="InterPro" id="IPR000084">
    <property type="entry name" value="PE-PGRS_N"/>
</dbReference>
<proteinExistence type="predicted"/>
<name>A0A1A2VW46_MYCSC</name>